<dbReference type="AlphaFoldDB" id="A0A0B7KQX4"/>
<protein>
    <recommendedName>
        <fullName evidence="2">Ubiquitin-like domain-containing protein</fullName>
    </recommendedName>
</protein>
<reference evidence="1" key="1">
    <citation type="submission" date="2015-01" db="EMBL/GenBank/DDBJ databases">
        <authorList>
            <person name="Durling Mikael"/>
        </authorList>
    </citation>
    <scope>NUCLEOTIDE SEQUENCE</scope>
</reference>
<name>A0A0B7KQX4_BIOOC</name>
<accession>A0A0B7KQX4</accession>
<proteinExistence type="predicted"/>
<dbReference type="EMBL" id="CDPU01000178">
    <property type="protein sequence ID" value="CEO57907.1"/>
    <property type="molecule type" value="Genomic_DNA"/>
</dbReference>
<gene>
    <name evidence="1" type="ORF">BN869_000013965_1</name>
</gene>
<organism evidence="1">
    <name type="scientific">Bionectria ochroleuca</name>
    <name type="common">Gliocladium roseum</name>
    <dbReference type="NCBI Taxonomy" id="29856"/>
    <lineage>
        <taxon>Eukaryota</taxon>
        <taxon>Fungi</taxon>
        <taxon>Dikarya</taxon>
        <taxon>Ascomycota</taxon>
        <taxon>Pezizomycotina</taxon>
        <taxon>Sordariomycetes</taxon>
        <taxon>Hypocreomycetidae</taxon>
        <taxon>Hypocreales</taxon>
        <taxon>Bionectriaceae</taxon>
        <taxon>Clonostachys</taxon>
    </lineage>
</organism>
<sequence>MATQPITTESTTMTETESIILMGLGNIPVEYSDYETIGDLKHRLKTSHGYSTESQQFLFSVGFPETRPKKLETIDLSETSQGDQAHSD</sequence>
<evidence type="ECO:0000313" key="1">
    <source>
        <dbReference type="EMBL" id="CEO57907.1"/>
    </source>
</evidence>
<evidence type="ECO:0008006" key="2">
    <source>
        <dbReference type="Google" id="ProtNLM"/>
    </source>
</evidence>